<comment type="caution">
    <text evidence="2">The sequence shown here is derived from an EMBL/GenBank/DDBJ whole genome shotgun (WGS) entry which is preliminary data.</text>
</comment>
<feature type="transmembrane region" description="Helical" evidence="1">
    <location>
        <begin position="153"/>
        <end position="172"/>
    </location>
</feature>
<sequence>MELGLGVGFFGVRLPELSNSSPIALLPRGRYSLFHQPRLVFKRSLSVSVSRSSLPEGGLYGEDVMRIFLKDRQLNGDFISKVSDMLWLWRKENSEFSEVEANTLQEDNPNNGQVMDTNSDSGFLKLTSARDWISGRNSAPVNKKAVAKLKRELLFLTIGIGVACSGYCLVILSLQASLSYAFGVLLSCLYLQLLYHHTDNVSKESVPEIFLQKKIKKIGIRSEDIKNVFEKTIGGIAISLSSPRLVIPAAIYGLWVLSQHFANDYFDFQVLLEKLLNLILEYNLDVCFHFSF</sequence>
<evidence type="ECO:0000313" key="2">
    <source>
        <dbReference type="EMBL" id="KAG6481256.1"/>
    </source>
</evidence>
<keyword evidence="1" id="KW-0472">Membrane</keyword>
<reference evidence="2 3" key="1">
    <citation type="submission" date="2020-08" db="EMBL/GenBank/DDBJ databases">
        <title>Plant Genome Project.</title>
        <authorList>
            <person name="Zhang R.-G."/>
        </authorList>
    </citation>
    <scope>NUCLEOTIDE SEQUENCE [LARGE SCALE GENOMIC DNA]</scope>
    <source>
        <tissue evidence="2">Rhizome</tissue>
    </source>
</reference>
<gene>
    <name evidence="2" type="ORF">ZIOFF_057852</name>
</gene>
<organism evidence="2 3">
    <name type="scientific">Zingiber officinale</name>
    <name type="common">Ginger</name>
    <name type="synonym">Amomum zingiber</name>
    <dbReference type="NCBI Taxonomy" id="94328"/>
    <lineage>
        <taxon>Eukaryota</taxon>
        <taxon>Viridiplantae</taxon>
        <taxon>Streptophyta</taxon>
        <taxon>Embryophyta</taxon>
        <taxon>Tracheophyta</taxon>
        <taxon>Spermatophyta</taxon>
        <taxon>Magnoliopsida</taxon>
        <taxon>Liliopsida</taxon>
        <taxon>Zingiberales</taxon>
        <taxon>Zingiberaceae</taxon>
        <taxon>Zingiber</taxon>
    </lineage>
</organism>
<dbReference type="AlphaFoldDB" id="A0A8J5F448"/>
<dbReference type="PANTHER" id="PTHR34118">
    <property type="entry name" value="NF-KAPPA-B INHIBITOR-LIKE PROTEIN-RELATED"/>
    <property type="match status" value="1"/>
</dbReference>
<accession>A0A8J5F448</accession>
<dbReference type="Proteomes" id="UP000734854">
    <property type="component" value="Unassembled WGS sequence"/>
</dbReference>
<name>A0A8J5F448_ZINOF</name>
<dbReference type="EMBL" id="JACMSC010000016">
    <property type="protein sequence ID" value="KAG6481256.1"/>
    <property type="molecule type" value="Genomic_DNA"/>
</dbReference>
<keyword evidence="3" id="KW-1185">Reference proteome</keyword>
<evidence type="ECO:0000313" key="3">
    <source>
        <dbReference type="Proteomes" id="UP000734854"/>
    </source>
</evidence>
<protein>
    <submittedName>
        <fullName evidence="2">Uncharacterized protein</fullName>
    </submittedName>
</protein>
<evidence type="ECO:0000256" key="1">
    <source>
        <dbReference type="SAM" id="Phobius"/>
    </source>
</evidence>
<proteinExistence type="predicted"/>
<dbReference type="PANTHER" id="PTHR34118:SF1">
    <property type="entry name" value="NF-KAPPA-B INHIBITOR-LIKE PROTEIN"/>
    <property type="match status" value="1"/>
</dbReference>
<keyword evidence="1" id="KW-1133">Transmembrane helix</keyword>
<keyword evidence="1" id="KW-0812">Transmembrane</keyword>